<keyword evidence="1" id="KW-1133">Transmembrane helix</keyword>
<sequence>MLHLIKLELKKGRFSAYVWGALLAYALIAAFMMAIYFTEGTASEEPAFRNYAEMLRGIATIVCATFVVYAAVLLAKLVVNEFKNKTISLLFAYPVSRKKIILAKLSMVFCWTFANVVLANAVVGGLLIAIDARLGHLSDPLTARILYEHGIFVLMQAFGAAGTCLLPLVLGLRKKSVATTVASSILIVMIVCSNNGGFSLSNVVAVPVALGLLGILGTYMSFRNIDRVDVG</sequence>
<feature type="transmembrane region" description="Helical" evidence="1">
    <location>
        <begin position="100"/>
        <end position="130"/>
    </location>
</feature>
<reference evidence="2" key="1">
    <citation type="submission" date="2023-04" db="EMBL/GenBank/DDBJ databases">
        <title>Comparative genomic analysis of Cohnella hashimotonis sp. nov., isolated from the International Space Station.</title>
        <authorList>
            <person name="Venkateswaran K."/>
            <person name="Simpson A."/>
        </authorList>
    </citation>
    <scope>NUCLEOTIDE SEQUENCE</scope>
    <source>
        <strain evidence="2">F6_2S_P_1</strain>
    </source>
</reference>
<evidence type="ECO:0000256" key="1">
    <source>
        <dbReference type="SAM" id="Phobius"/>
    </source>
</evidence>
<evidence type="ECO:0000313" key="2">
    <source>
        <dbReference type="EMBL" id="MDI4650019.1"/>
    </source>
</evidence>
<comment type="caution">
    <text evidence="2">The sequence shown here is derived from an EMBL/GenBank/DDBJ whole genome shotgun (WGS) entry which is preliminary data.</text>
</comment>
<dbReference type="Proteomes" id="UP001161691">
    <property type="component" value="Unassembled WGS sequence"/>
</dbReference>
<dbReference type="Pfam" id="PF12730">
    <property type="entry name" value="ABC2_membrane_4"/>
    <property type="match status" value="1"/>
</dbReference>
<feature type="transmembrane region" description="Helical" evidence="1">
    <location>
        <begin position="57"/>
        <end position="79"/>
    </location>
</feature>
<feature type="transmembrane region" description="Helical" evidence="1">
    <location>
        <begin position="16"/>
        <end position="37"/>
    </location>
</feature>
<keyword evidence="1" id="KW-0472">Membrane</keyword>
<feature type="transmembrane region" description="Helical" evidence="1">
    <location>
        <begin position="150"/>
        <end position="170"/>
    </location>
</feature>
<protein>
    <submittedName>
        <fullName evidence="2">ABC transporter permease</fullName>
    </submittedName>
</protein>
<feature type="transmembrane region" description="Helical" evidence="1">
    <location>
        <begin position="204"/>
        <end position="222"/>
    </location>
</feature>
<evidence type="ECO:0000313" key="3">
    <source>
        <dbReference type="Proteomes" id="UP001161691"/>
    </source>
</evidence>
<feature type="transmembrane region" description="Helical" evidence="1">
    <location>
        <begin position="177"/>
        <end position="198"/>
    </location>
</feature>
<dbReference type="RefSeq" id="WP_282912619.1">
    <property type="nucleotide sequence ID" value="NZ_JAGRPV010000001.1"/>
</dbReference>
<keyword evidence="3" id="KW-1185">Reference proteome</keyword>
<dbReference type="EMBL" id="JAGRPV010000001">
    <property type="protein sequence ID" value="MDI4650019.1"/>
    <property type="molecule type" value="Genomic_DNA"/>
</dbReference>
<accession>A0ABT6TVP0</accession>
<keyword evidence="1" id="KW-0812">Transmembrane</keyword>
<gene>
    <name evidence="2" type="ORF">KB449_34135</name>
</gene>
<name>A0ABT6TVP0_9BACL</name>
<organism evidence="2 3">
    <name type="scientific">Cohnella hashimotonis</name>
    <dbReference type="NCBI Taxonomy" id="2826895"/>
    <lineage>
        <taxon>Bacteria</taxon>
        <taxon>Bacillati</taxon>
        <taxon>Bacillota</taxon>
        <taxon>Bacilli</taxon>
        <taxon>Bacillales</taxon>
        <taxon>Paenibacillaceae</taxon>
        <taxon>Cohnella</taxon>
    </lineage>
</organism>
<proteinExistence type="predicted"/>